<reference evidence="1 2" key="1">
    <citation type="submission" date="2018-01" db="EMBL/GenBank/DDBJ databases">
        <title>Complete and assembled Genome of Pantoea gaviniae DSM22758T.</title>
        <authorList>
            <person name="Stevens M.J.A."/>
            <person name="Zurfluh K."/>
            <person name="Stephan R."/>
        </authorList>
    </citation>
    <scope>NUCLEOTIDE SEQUENCE [LARGE SCALE GENOMIC DNA]</scope>
    <source>
        <strain evidence="1 2">DSM 22758</strain>
    </source>
</reference>
<evidence type="ECO:0000313" key="2">
    <source>
        <dbReference type="Proteomes" id="UP000238365"/>
    </source>
</evidence>
<dbReference type="Proteomes" id="UP000238365">
    <property type="component" value="Chromosome"/>
</dbReference>
<evidence type="ECO:0000313" key="1">
    <source>
        <dbReference type="EMBL" id="AUX94811.1"/>
    </source>
</evidence>
<dbReference type="EMBL" id="CP026377">
    <property type="protein sequence ID" value="AUX94811.1"/>
    <property type="molecule type" value="Genomic_DNA"/>
</dbReference>
<protein>
    <submittedName>
        <fullName evidence="1">Uncharacterized protein</fullName>
    </submittedName>
</protein>
<organism evidence="1 2">
    <name type="scientific">Mixta gaviniae</name>
    <dbReference type="NCBI Taxonomy" id="665914"/>
    <lineage>
        <taxon>Bacteria</taxon>
        <taxon>Pseudomonadati</taxon>
        <taxon>Pseudomonadota</taxon>
        <taxon>Gammaproteobacteria</taxon>
        <taxon>Enterobacterales</taxon>
        <taxon>Erwiniaceae</taxon>
        <taxon>Mixta</taxon>
    </lineage>
</organism>
<gene>
    <name evidence="1" type="ORF">C2E15_18200</name>
</gene>
<accession>A0A1X1EFT1</accession>
<dbReference type="RefSeq" id="WP_104958619.1">
    <property type="nucleotide sequence ID" value="NZ_CP026377.1"/>
</dbReference>
<dbReference type="AlphaFoldDB" id="A0A1X1EFT1"/>
<keyword evidence="2" id="KW-1185">Reference proteome</keyword>
<sequence length="108" mass="12383">MNRFVSDWSPERIRSLLSWVEKRTPETVTLNANDFSSLMLYCEQLQRHDDTRLLLENEKLRKTIAEQARKIKMISQAPAKAKRLAVAIATIHSYADEALKTGQVNVPS</sequence>
<proteinExistence type="predicted"/>
<dbReference type="KEGG" id="pgz:C2E15_18200"/>
<name>A0A1X1EFT1_9GAMM</name>
<dbReference type="OrthoDB" id="6556214at2"/>